<accession>A0A484UNL3</accession>
<sequence>MAASRCTGHRGVLTMRTYEIRITLLGGARRCLSGLFASDWDAIDAAILIYPNLTAAVPRRMK</sequence>
<protein>
    <submittedName>
        <fullName evidence="1">Uncharacterized protein</fullName>
    </submittedName>
</protein>
<organism evidence="1">
    <name type="scientific">plant metagenome</name>
    <dbReference type="NCBI Taxonomy" id="1297885"/>
    <lineage>
        <taxon>unclassified sequences</taxon>
        <taxon>metagenomes</taxon>
        <taxon>organismal metagenomes</taxon>
    </lineage>
</organism>
<dbReference type="AlphaFoldDB" id="A0A484UNL3"/>
<evidence type="ECO:0000313" key="1">
    <source>
        <dbReference type="EMBL" id="VFR88083.1"/>
    </source>
</evidence>
<gene>
    <name evidence="1" type="ORF">IVO3_1141</name>
</gene>
<reference evidence="1" key="1">
    <citation type="submission" date="2019-03" db="EMBL/GenBank/DDBJ databases">
        <authorList>
            <person name="Danneels B."/>
        </authorList>
    </citation>
    <scope>NUCLEOTIDE SEQUENCE</scope>
</reference>
<dbReference type="EMBL" id="CAADIP010000023">
    <property type="protein sequence ID" value="VFR88083.1"/>
    <property type="molecule type" value="Genomic_DNA"/>
</dbReference>
<proteinExistence type="predicted"/>
<name>A0A484UNL3_9ZZZZ</name>